<reference evidence="2" key="1">
    <citation type="submission" date="2021-02" db="EMBL/GenBank/DDBJ databases">
        <authorList>
            <person name="Dougan E. K."/>
            <person name="Rhodes N."/>
            <person name="Thang M."/>
            <person name="Chan C."/>
        </authorList>
    </citation>
    <scope>NUCLEOTIDE SEQUENCE</scope>
</reference>
<evidence type="ECO:0000256" key="1">
    <source>
        <dbReference type="SAM" id="SignalP"/>
    </source>
</evidence>
<keyword evidence="1" id="KW-0732">Signal</keyword>
<comment type="caution">
    <text evidence="2">The sequence shown here is derived from an EMBL/GenBank/DDBJ whole genome shotgun (WGS) entry which is preliminary data.</text>
</comment>
<proteinExistence type="predicted"/>
<dbReference type="AlphaFoldDB" id="A0A812MZB0"/>
<accession>A0A812MZB0</accession>
<feature type="chain" id="PRO_5032651785" evidence="1">
    <location>
        <begin position="17"/>
        <end position="278"/>
    </location>
</feature>
<sequence length="278" mass="30423">MAVLSLLLLLATPVSARLNCEGLELASDPERCAWEQEVKTCMGTSCHGYSGEAYQICRRDTGKIRDCCQKHYQNGTAPPDMCNTAAMVEGVKACVHTECKGCSGEACQLCQEDSAHIATCCAQHNVSNPSLICRCAGLQGDALKTCQWDQEATVCLERKCGCAHASTGWIIGDVSFTCDLCEISFWVPCCQETEQEAPQPYLCKNAFQQAIDDVVRCVKGRCRDCGPGCSEFTPCDGTERYEQCCKESIFMSQSNFNTTKICKAAQAQGSREHREILP</sequence>
<dbReference type="EMBL" id="CAJNIZ010009402">
    <property type="protein sequence ID" value="CAE7280886.1"/>
    <property type="molecule type" value="Genomic_DNA"/>
</dbReference>
<name>A0A812MZB0_SYMPI</name>
<feature type="signal peptide" evidence="1">
    <location>
        <begin position="1"/>
        <end position="16"/>
    </location>
</feature>
<protein>
    <submittedName>
        <fullName evidence="2">Uncharacterized protein</fullName>
    </submittedName>
</protein>
<keyword evidence="3" id="KW-1185">Reference proteome</keyword>
<gene>
    <name evidence="2" type="ORF">SPIL2461_LOCUS6295</name>
</gene>
<dbReference type="Proteomes" id="UP000649617">
    <property type="component" value="Unassembled WGS sequence"/>
</dbReference>
<organism evidence="2 3">
    <name type="scientific">Symbiodinium pilosum</name>
    <name type="common">Dinoflagellate</name>
    <dbReference type="NCBI Taxonomy" id="2952"/>
    <lineage>
        <taxon>Eukaryota</taxon>
        <taxon>Sar</taxon>
        <taxon>Alveolata</taxon>
        <taxon>Dinophyceae</taxon>
        <taxon>Suessiales</taxon>
        <taxon>Symbiodiniaceae</taxon>
        <taxon>Symbiodinium</taxon>
    </lineage>
</organism>
<dbReference type="OrthoDB" id="406657at2759"/>
<evidence type="ECO:0000313" key="3">
    <source>
        <dbReference type="Proteomes" id="UP000649617"/>
    </source>
</evidence>
<evidence type="ECO:0000313" key="2">
    <source>
        <dbReference type="EMBL" id="CAE7280886.1"/>
    </source>
</evidence>